<sequence length="114" mass="13077">MIVVSEFSSSFIGYPYFLLPIYLFSPSLLGAEWSPMYQCCLNITIVLHNLLQLLIEIPTLPNLVAVIFVEFTKFSELVFRGPPSLLVGYVPTLFRHRPILILANFQWFTCCKQS</sequence>
<name>A0A2Z6ZZJ8_9LAMI</name>
<evidence type="ECO:0000313" key="2">
    <source>
        <dbReference type="Proteomes" id="UP000250235"/>
    </source>
</evidence>
<dbReference type="Proteomes" id="UP000250235">
    <property type="component" value="Unassembled WGS sequence"/>
</dbReference>
<gene>
    <name evidence="1" type="ORF">F511_42970</name>
</gene>
<evidence type="ECO:0000313" key="1">
    <source>
        <dbReference type="EMBL" id="KZV14481.1"/>
    </source>
</evidence>
<reference evidence="1 2" key="1">
    <citation type="journal article" date="2015" name="Proc. Natl. Acad. Sci. U.S.A.">
        <title>The resurrection genome of Boea hygrometrica: A blueprint for survival of dehydration.</title>
        <authorList>
            <person name="Xiao L."/>
            <person name="Yang G."/>
            <person name="Zhang L."/>
            <person name="Yang X."/>
            <person name="Zhao S."/>
            <person name="Ji Z."/>
            <person name="Zhou Q."/>
            <person name="Hu M."/>
            <person name="Wang Y."/>
            <person name="Chen M."/>
            <person name="Xu Y."/>
            <person name="Jin H."/>
            <person name="Xiao X."/>
            <person name="Hu G."/>
            <person name="Bao F."/>
            <person name="Hu Y."/>
            <person name="Wan P."/>
            <person name="Li L."/>
            <person name="Deng X."/>
            <person name="Kuang T."/>
            <person name="Xiang C."/>
            <person name="Zhu J.K."/>
            <person name="Oliver M.J."/>
            <person name="He Y."/>
        </authorList>
    </citation>
    <scope>NUCLEOTIDE SEQUENCE [LARGE SCALE GENOMIC DNA]</scope>
    <source>
        <strain evidence="2">cv. XS01</strain>
    </source>
</reference>
<dbReference type="EMBL" id="KV020503">
    <property type="protein sequence ID" value="KZV14481.1"/>
    <property type="molecule type" value="Genomic_DNA"/>
</dbReference>
<dbReference type="AlphaFoldDB" id="A0A2Z6ZZJ8"/>
<protein>
    <submittedName>
        <fullName evidence="1">Pectinesterase</fullName>
    </submittedName>
</protein>
<keyword evidence="2" id="KW-1185">Reference proteome</keyword>
<organism evidence="1 2">
    <name type="scientific">Dorcoceras hygrometricum</name>
    <dbReference type="NCBI Taxonomy" id="472368"/>
    <lineage>
        <taxon>Eukaryota</taxon>
        <taxon>Viridiplantae</taxon>
        <taxon>Streptophyta</taxon>
        <taxon>Embryophyta</taxon>
        <taxon>Tracheophyta</taxon>
        <taxon>Spermatophyta</taxon>
        <taxon>Magnoliopsida</taxon>
        <taxon>eudicotyledons</taxon>
        <taxon>Gunneridae</taxon>
        <taxon>Pentapetalae</taxon>
        <taxon>asterids</taxon>
        <taxon>lamiids</taxon>
        <taxon>Lamiales</taxon>
        <taxon>Gesneriaceae</taxon>
        <taxon>Didymocarpoideae</taxon>
        <taxon>Trichosporeae</taxon>
        <taxon>Loxocarpinae</taxon>
        <taxon>Dorcoceras</taxon>
    </lineage>
</organism>
<proteinExistence type="predicted"/>
<accession>A0A2Z6ZZJ8</accession>